<gene>
    <name evidence="5" type="ORF">C8F04DRAFT_1036774</name>
</gene>
<evidence type="ECO:0000313" key="6">
    <source>
        <dbReference type="Proteomes" id="UP001218188"/>
    </source>
</evidence>
<dbReference type="Proteomes" id="UP001218188">
    <property type="component" value="Unassembled WGS sequence"/>
</dbReference>
<dbReference type="InterPro" id="IPR040132">
    <property type="entry name" value="Tex1/THOC3"/>
</dbReference>
<keyword evidence="1 4" id="KW-0853">WD repeat</keyword>
<dbReference type="InterPro" id="IPR001680">
    <property type="entry name" value="WD40_rpt"/>
</dbReference>
<dbReference type="AlphaFoldDB" id="A0AAD6SXY5"/>
<accession>A0AAD6SXY5</accession>
<protein>
    <submittedName>
        <fullName evidence="5">WD40-repeat-containing domain protein</fullName>
    </submittedName>
</protein>
<evidence type="ECO:0000256" key="2">
    <source>
        <dbReference type="ARBA" id="ARBA00022737"/>
    </source>
</evidence>
<dbReference type="Gene3D" id="2.130.10.10">
    <property type="entry name" value="YVTN repeat-like/Quinoprotein amine dehydrogenase"/>
    <property type="match status" value="2"/>
</dbReference>
<proteinExistence type="inferred from homology"/>
<keyword evidence="2" id="KW-0677">Repeat</keyword>
<feature type="repeat" description="WD" evidence="4">
    <location>
        <begin position="13"/>
        <end position="48"/>
    </location>
</feature>
<evidence type="ECO:0000256" key="4">
    <source>
        <dbReference type="PROSITE-ProRule" id="PRU00221"/>
    </source>
</evidence>
<organism evidence="5 6">
    <name type="scientific">Mycena alexandri</name>
    <dbReference type="NCBI Taxonomy" id="1745969"/>
    <lineage>
        <taxon>Eukaryota</taxon>
        <taxon>Fungi</taxon>
        <taxon>Dikarya</taxon>
        <taxon>Basidiomycota</taxon>
        <taxon>Agaricomycotina</taxon>
        <taxon>Agaricomycetes</taxon>
        <taxon>Agaricomycetidae</taxon>
        <taxon>Agaricales</taxon>
        <taxon>Marasmiineae</taxon>
        <taxon>Mycenaceae</taxon>
        <taxon>Mycena</taxon>
    </lineage>
</organism>
<dbReference type="InterPro" id="IPR015943">
    <property type="entry name" value="WD40/YVTN_repeat-like_dom_sf"/>
</dbReference>
<sequence>MTTTHPFQQIKSLAGHTDSINAINFSPDGKYLATGGDDARLLIFDTTTWAVKKKYRTVSPIRAIAWHKEHLGVISFGTRNGVVKTLILKNDMDFEHTVNGVIHCMTFDTKGKLLAVGFNNEVLIARQTSICGHCPCYCHYFP</sequence>
<reference evidence="5" key="1">
    <citation type="submission" date="2023-03" db="EMBL/GenBank/DDBJ databases">
        <title>Massive genome expansion in bonnet fungi (Mycena s.s.) driven by repeated elements and novel gene families across ecological guilds.</title>
        <authorList>
            <consortium name="Lawrence Berkeley National Laboratory"/>
            <person name="Harder C.B."/>
            <person name="Miyauchi S."/>
            <person name="Viragh M."/>
            <person name="Kuo A."/>
            <person name="Thoen E."/>
            <person name="Andreopoulos B."/>
            <person name="Lu D."/>
            <person name="Skrede I."/>
            <person name="Drula E."/>
            <person name="Henrissat B."/>
            <person name="Morin E."/>
            <person name="Kohler A."/>
            <person name="Barry K."/>
            <person name="LaButti K."/>
            <person name="Morin E."/>
            <person name="Salamov A."/>
            <person name="Lipzen A."/>
            <person name="Mereny Z."/>
            <person name="Hegedus B."/>
            <person name="Baldrian P."/>
            <person name="Stursova M."/>
            <person name="Weitz H."/>
            <person name="Taylor A."/>
            <person name="Grigoriev I.V."/>
            <person name="Nagy L.G."/>
            <person name="Martin F."/>
            <person name="Kauserud H."/>
        </authorList>
    </citation>
    <scope>NUCLEOTIDE SEQUENCE</scope>
    <source>
        <strain evidence="5">CBHHK200</strain>
    </source>
</reference>
<keyword evidence="6" id="KW-1185">Reference proteome</keyword>
<evidence type="ECO:0000313" key="5">
    <source>
        <dbReference type="EMBL" id="KAJ7036106.1"/>
    </source>
</evidence>
<evidence type="ECO:0000256" key="3">
    <source>
        <dbReference type="ARBA" id="ARBA00046343"/>
    </source>
</evidence>
<dbReference type="PANTHER" id="PTHR22839">
    <property type="entry name" value="THO COMPLEX SUBUNIT 3 THO3"/>
    <property type="match status" value="1"/>
</dbReference>
<dbReference type="Pfam" id="PF00400">
    <property type="entry name" value="WD40"/>
    <property type="match status" value="1"/>
</dbReference>
<comment type="similarity">
    <text evidence="3">Belongs to the THOC3 family.</text>
</comment>
<dbReference type="GO" id="GO:0006406">
    <property type="term" value="P:mRNA export from nucleus"/>
    <property type="evidence" value="ECO:0007669"/>
    <property type="project" value="InterPro"/>
</dbReference>
<dbReference type="InterPro" id="IPR036322">
    <property type="entry name" value="WD40_repeat_dom_sf"/>
</dbReference>
<comment type="caution">
    <text evidence="5">The sequence shown here is derived from an EMBL/GenBank/DDBJ whole genome shotgun (WGS) entry which is preliminary data.</text>
</comment>
<dbReference type="PROSITE" id="PS50082">
    <property type="entry name" value="WD_REPEATS_2"/>
    <property type="match status" value="1"/>
</dbReference>
<evidence type="ECO:0000256" key="1">
    <source>
        <dbReference type="ARBA" id="ARBA00022574"/>
    </source>
</evidence>
<name>A0AAD6SXY5_9AGAR</name>
<dbReference type="PANTHER" id="PTHR22839:SF0">
    <property type="entry name" value="THO COMPLEX SUBUNIT 3"/>
    <property type="match status" value="1"/>
</dbReference>
<dbReference type="EMBL" id="JARJCM010000045">
    <property type="protein sequence ID" value="KAJ7036106.1"/>
    <property type="molecule type" value="Genomic_DNA"/>
</dbReference>
<dbReference type="SMART" id="SM00320">
    <property type="entry name" value="WD40"/>
    <property type="match status" value="1"/>
</dbReference>
<dbReference type="SUPFAM" id="SSF50978">
    <property type="entry name" value="WD40 repeat-like"/>
    <property type="match status" value="1"/>
</dbReference>
<dbReference type="GO" id="GO:0000445">
    <property type="term" value="C:THO complex part of transcription export complex"/>
    <property type="evidence" value="ECO:0007669"/>
    <property type="project" value="TreeGrafter"/>
</dbReference>
<dbReference type="PROSITE" id="PS50294">
    <property type="entry name" value="WD_REPEATS_REGION"/>
    <property type="match status" value="1"/>
</dbReference>